<evidence type="ECO:0000256" key="1">
    <source>
        <dbReference type="ARBA" id="ARBA00004141"/>
    </source>
</evidence>
<dbReference type="NCBIfam" id="TIGR01297">
    <property type="entry name" value="CDF"/>
    <property type="match status" value="1"/>
</dbReference>
<evidence type="ECO:0000313" key="9">
    <source>
        <dbReference type="EMBL" id="KAF6812237.1"/>
    </source>
</evidence>
<protein>
    <submittedName>
        <fullName evidence="9">Cation diffusion facilitator family transporter</fullName>
    </submittedName>
</protein>
<evidence type="ECO:0000256" key="4">
    <source>
        <dbReference type="ARBA" id="ARBA00022833"/>
    </source>
</evidence>
<dbReference type="Gene3D" id="1.20.1510.10">
    <property type="entry name" value="Cation efflux protein transmembrane domain"/>
    <property type="match status" value="1"/>
</dbReference>
<keyword evidence="4" id="KW-0862">Zinc</keyword>
<comment type="caution">
    <text evidence="9">The sequence shown here is derived from an EMBL/GenBank/DDBJ whole genome shotgun (WGS) entry which is preliminary data.</text>
</comment>
<evidence type="ECO:0000256" key="2">
    <source>
        <dbReference type="ARBA" id="ARBA00008873"/>
    </source>
</evidence>
<dbReference type="Proteomes" id="UP000652219">
    <property type="component" value="Unassembled WGS sequence"/>
</dbReference>
<name>A0A8H6MX41_9PEZI</name>
<keyword evidence="3 7" id="KW-0812">Transmembrane</keyword>
<feature type="domain" description="Cation efflux protein transmembrane" evidence="8">
    <location>
        <begin position="13"/>
        <end position="64"/>
    </location>
</feature>
<dbReference type="GO" id="GO:0016020">
    <property type="term" value="C:membrane"/>
    <property type="evidence" value="ECO:0007669"/>
    <property type="project" value="UniProtKB-SubCell"/>
</dbReference>
<gene>
    <name evidence="9" type="ORF">CSOJ01_05226</name>
</gene>
<dbReference type="PANTHER" id="PTHR45820:SF5">
    <property type="entry name" value="DIFFUSION FACILITATOR FAMILY METAL ION TRANSPORTER, PUTATIVE-RELATED"/>
    <property type="match status" value="1"/>
</dbReference>
<evidence type="ECO:0000256" key="5">
    <source>
        <dbReference type="ARBA" id="ARBA00022989"/>
    </source>
</evidence>
<dbReference type="InterPro" id="IPR058533">
    <property type="entry name" value="Cation_efflux_TM"/>
</dbReference>
<feature type="transmembrane region" description="Helical" evidence="7">
    <location>
        <begin position="188"/>
        <end position="215"/>
    </location>
</feature>
<dbReference type="SUPFAM" id="SSF161111">
    <property type="entry name" value="Cation efflux protein transmembrane domain-like"/>
    <property type="match status" value="1"/>
</dbReference>
<feature type="transmembrane region" description="Helical" evidence="7">
    <location>
        <begin position="227"/>
        <end position="245"/>
    </location>
</feature>
<evidence type="ECO:0000256" key="6">
    <source>
        <dbReference type="ARBA" id="ARBA00023136"/>
    </source>
</evidence>
<dbReference type="InterPro" id="IPR027469">
    <property type="entry name" value="Cation_efflux_TMD_sf"/>
</dbReference>
<dbReference type="AlphaFoldDB" id="A0A8H6MX41"/>
<evidence type="ECO:0000313" key="10">
    <source>
        <dbReference type="Proteomes" id="UP000652219"/>
    </source>
</evidence>
<organism evidence="9 10">
    <name type="scientific">Colletotrichum sojae</name>
    <dbReference type="NCBI Taxonomy" id="2175907"/>
    <lineage>
        <taxon>Eukaryota</taxon>
        <taxon>Fungi</taxon>
        <taxon>Dikarya</taxon>
        <taxon>Ascomycota</taxon>
        <taxon>Pezizomycotina</taxon>
        <taxon>Sordariomycetes</taxon>
        <taxon>Hypocreomycetidae</taxon>
        <taxon>Glomerellales</taxon>
        <taxon>Glomerellaceae</taxon>
        <taxon>Colletotrichum</taxon>
        <taxon>Colletotrichum orchidearum species complex</taxon>
    </lineage>
</organism>
<dbReference type="EMBL" id="WIGN01000065">
    <property type="protein sequence ID" value="KAF6812237.1"/>
    <property type="molecule type" value="Genomic_DNA"/>
</dbReference>
<feature type="domain" description="Cation efflux protein transmembrane" evidence="8">
    <location>
        <begin position="83"/>
        <end position="253"/>
    </location>
</feature>
<keyword evidence="6 7" id="KW-0472">Membrane</keyword>
<sequence length="352" mass="37598">MVRLKVTKKQRLVATIAISGAFFIAELVVGFRTKSLALIADAFHYMNDLVGFSVALLAVVVSSDKSILCEGSNIDLIHRKSKKLSDRKTAPETLTFGWKRAQVLGAFFNGVFLLALGLSILLQAVERFTNLHHVEDPVLILVMGCIGLGLNVIVMSFLHGQCDSPKQPFPDPGDGDATRPPQKAGRDLGMLGVMIHVLGDAINNAGVIVAAAVIWKGTGEARFYADPGVGLLIALTIMVSAWPLCRQAGHILLESAPPGVDIEELRAEAVRVSGVQDITDLRVWRLDQETTLAAARVVVVGGDNTLHGFSTAADAIGSVLRLRGIRAVALQPVQAPSGRESDWSNEAALTES</sequence>
<dbReference type="GO" id="GO:0005385">
    <property type="term" value="F:zinc ion transmembrane transporter activity"/>
    <property type="evidence" value="ECO:0007669"/>
    <property type="project" value="TreeGrafter"/>
</dbReference>
<comment type="subcellular location">
    <subcellularLocation>
        <location evidence="1">Membrane</location>
        <topology evidence="1">Multi-pass membrane protein</topology>
    </subcellularLocation>
</comment>
<feature type="transmembrane region" description="Helical" evidence="7">
    <location>
        <begin position="137"/>
        <end position="158"/>
    </location>
</feature>
<feature type="transmembrane region" description="Helical" evidence="7">
    <location>
        <begin position="12"/>
        <end position="31"/>
    </location>
</feature>
<dbReference type="InterPro" id="IPR002524">
    <property type="entry name" value="Cation_efflux"/>
</dbReference>
<reference evidence="9 10" key="1">
    <citation type="journal article" date="2020" name="Phytopathology">
        <title>Genome Sequence Resources of Colletotrichum truncatum, C. plurivorum, C. musicola, and C. sojae: Four Species Pathogenic to Soybean (Glycine max).</title>
        <authorList>
            <person name="Rogerio F."/>
            <person name="Boufleur T.R."/>
            <person name="Ciampi-Guillardi M."/>
            <person name="Sukno S.A."/>
            <person name="Thon M.R."/>
            <person name="Massola Junior N.S."/>
            <person name="Baroncelli R."/>
        </authorList>
    </citation>
    <scope>NUCLEOTIDE SEQUENCE [LARGE SCALE GENOMIC DNA]</scope>
    <source>
        <strain evidence="9 10">LFN0009</strain>
    </source>
</reference>
<evidence type="ECO:0000259" key="8">
    <source>
        <dbReference type="Pfam" id="PF01545"/>
    </source>
</evidence>
<feature type="transmembrane region" description="Helical" evidence="7">
    <location>
        <begin position="103"/>
        <end position="125"/>
    </location>
</feature>
<proteinExistence type="inferred from homology"/>
<keyword evidence="10" id="KW-1185">Reference proteome</keyword>
<dbReference type="GO" id="GO:0006882">
    <property type="term" value="P:intracellular zinc ion homeostasis"/>
    <property type="evidence" value="ECO:0007669"/>
    <property type="project" value="TreeGrafter"/>
</dbReference>
<comment type="similarity">
    <text evidence="2">Belongs to the cation diffusion facilitator (CDF) transporter (TC 2.A.4) family. SLC30A subfamily.</text>
</comment>
<dbReference type="PANTHER" id="PTHR45820">
    <property type="entry name" value="FI23527P1"/>
    <property type="match status" value="1"/>
</dbReference>
<accession>A0A8H6MX41</accession>
<evidence type="ECO:0000256" key="7">
    <source>
        <dbReference type="SAM" id="Phobius"/>
    </source>
</evidence>
<dbReference type="Pfam" id="PF01545">
    <property type="entry name" value="Cation_efflux"/>
    <property type="match status" value="2"/>
</dbReference>
<evidence type="ECO:0000256" key="3">
    <source>
        <dbReference type="ARBA" id="ARBA00022692"/>
    </source>
</evidence>
<keyword evidence="5 7" id="KW-1133">Transmembrane helix</keyword>